<reference evidence="1 2" key="1">
    <citation type="submission" date="2024-04" db="EMBL/GenBank/DDBJ databases">
        <title>Draft genome sequence of Thalassolituus maritimus NBRC 116585.</title>
        <authorList>
            <person name="Miyakawa T."/>
            <person name="Kusuya Y."/>
            <person name="Miura T."/>
        </authorList>
    </citation>
    <scope>NUCLEOTIDE SEQUENCE [LARGE SCALE GENOMIC DNA]</scope>
    <source>
        <strain evidence="1 2">5NW40-0001</strain>
    </source>
</reference>
<accession>A0ABQ0A0V5</accession>
<keyword evidence="2" id="KW-1185">Reference proteome</keyword>
<name>A0ABQ0A0V5_9GAMM</name>
<organism evidence="1 2">
    <name type="scientific">Thalassolituus maritimus</name>
    <dbReference type="NCBI Taxonomy" id="484498"/>
    <lineage>
        <taxon>Bacteria</taxon>
        <taxon>Pseudomonadati</taxon>
        <taxon>Pseudomonadota</taxon>
        <taxon>Gammaproteobacteria</taxon>
        <taxon>Oceanospirillales</taxon>
        <taxon>Oceanospirillaceae</taxon>
        <taxon>Thalassolituus</taxon>
    </lineage>
</organism>
<dbReference type="Proteomes" id="UP001481413">
    <property type="component" value="Unassembled WGS sequence"/>
</dbReference>
<protein>
    <submittedName>
        <fullName evidence="1">Uncharacterized protein</fullName>
    </submittedName>
</protein>
<sequence length="79" mass="8615">MTGPLDITWNLNYTRKNQEVFRLPLGDGVLHTELIGMEVNSSPGLEGIESATGKDVAGVVMEFIEKNARPNNTRTKGKG</sequence>
<evidence type="ECO:0000313" key="2">
    <source>
        <dbReference type="Proteomes" id="UP001481413"/>
    </source>
</evidence>
<dbReference type="EMBL" id="BAABWH010000005">
    <property type="protein sequence ID" value="GAA6145999.1"/>
    <property type="molecule type" value="Genomic_DNA"/>
</dbReference>
<comment type="caution">
    <text evidence="1">The sequence shown here is derived from an EMBL/GenBank/DDBJ whole genome shotgun (WGS) entry which is preliminary data.</text>
</comment>
<evidence type="ECO:0000313" key="1">
    <source>
        <dbReference type="EMBL" id="GAA6145999.1"/>
    </source>
</evidence>
<dbReference type="Gene3D" id="3.30.470.20">
    <property type="entry name" value="ATP-grasp fold, B domain"/>
    <property type="match status" value="1"/>
</dbReference>
<gene>
    <name evidence="1" type="ORF">NBRC116585_21170</name>
</gene>
<proteinExistence type="predicted"/>